<gene>
    <name evidence="2" type="ORF">GCM10022388_01920</name>
</gene>
<evidence type="ECO:0000313" key="2">
    <source>
        <dbReference type="EMBL" id="GAA4040952.1"/>
    </source>
</evidence>
<keyword evidence="3" id="KW-1185">Reference proteome</keyword>
<organism evidence="2 3">
    <name type="scientific">Flavobacterium chungnamense</name>
    <dbReference type="NCBI Taxonomy" id="706182"/>
    <lineage>
        <taxon>Bacteria</taxon>
        <taxon>Pseudomonadati</taxon>
        <taxon>Bacteroidota</taxon>
        <taxon>Flavobacteriia</taxon>
        <taxon>Flavobacteriales</taxon>
        <taxon>Flavobacteriaceae</taxon>
        <taxon>Flavobacterium</taxon>
    </lineage>
</organism>
<feature type="transmembrane region" description="Helical" evidence="1">
    <location>
        <begin position="121"/>
        <end position="138"/>
    </location>
</feature>
<accession>A0ABP7UDY2</accession>
<sequence length="144" mass="17603">MIQWKVDKMTRKEFIITSIYKIGKITKIILFLLVISYLIYFLKNSLFDENSNERQISVLSLIIFGMLTLIWFIKYFLLTIWNTFPEKFKSFINELFKILEYISIPFLLYIFYTNWEKNKFIILLFGIFFLFSYSNKFLKQTKQT</sequence>
<evidence type="ECO:0000256" key="1">
    <source>
        <dbReference type="SAM" id="Phobius"/>
    </source>
</evidence>
<feature type="transmembrane region" description="Helical" evidence="1">
    <location>
        <begin position="21"/>
        <end position="42"/>
    </location>
</feature>
<proteinExistence type="predicted"/>
<feature type="transmembrane region" description="Helical" evidence="1">
    <location>
        <begin position="98"/>
        <end position="115"/>
    </location>
</feature>
<keyword evidence="1" id="KW-0812">Transmembrane</keyword>
<evidence type="ECO:0000313" key="3">
    <source>
        <dbReference type="Proteomes" id="UP001500426"/>
    </source>
</evidence>
<protein>
    <submittedName>
        <fullName evidence="2">Uncharacterized protein</fullName>
    </submittedName>
</protein>
<dbReference type="Proteomes" id="UP001500426">
    <property type="component" value="Unassembled WGS sequence"/>
</dbReference>
<keyword evidence="1" id="KW-1133">Transmembrane helix</keyword>
<dbReference type="EMBL" id="BAABCS010000003">
    <property type="protein sequence ID" value="GAA4040952.1"/>
    <property type="molecule type" value="Genomic_DNA"/>
</dbReference>
<comment type="caution">
    <text evidence="2">The sequence shown here is derived from an EMBL/GenBank/DDBJ whole genome shotgun (WGS) entry which is preliminary data.</text>
</comment>
<name>A0ABP7UDY2_9FLAO</name>
<reference evidence="3" key="1">
    <citation type="journal article" date="2019" name="Int. J. Syst. Evol. Microbiol.">
        <title>The Global Catalogue of Microorganisms (GCM) 10K type strain sequencing project: providing services to taxonomists for standard genome sequencing and annotation.</title>
        <authorList>
            <consortium name="The Broad Institute Genomics Platform"/>
            <consortium name="The Broad Institute Genome Sequencing Center for Infectious Disease"/>
            <person name="Wu L."/>
            <person name="Ma J."/>
        </authorList>
    </citation>
    <scope>NUCLEOTIDE SEQUENCE [LARGE SCALE GENOMIC DNA]</scope>
    <source>
        <strain evidence="3">JCM 17068</strain>
    </source>
</reference>
<keyword evidence="1" id="KW-0472">Membrane</keyword>
<feature type="transmembrane region" description="Helical" evidence="1">
    <location>
        <begin position="54"/>
        <end position="77"/>
    </location>
</feature>